<dbReference type="Gene3D" id="3.40.50.2300">
    <property type="match status" value="2"/>
</dbReference>
<dbReference type="AlphaFoldDB" id="A0A9W6RP17"/>
<dbReference type="InterPro" id="IPR046335">
    <property type="entry name" value="LacI/GalR-like_sensor"/>
</dbReference>
<accession>A0A9W6RP17</accession>
<evidence type="ECO:0000256" key="1">
    <source>
        <dbReference type="ARBA" id="ARBA00023015"/>
    </source>
</evidence>
<gene>
    <name evidence="5" type="ORF">Airi01_076780</name>
</gene>
<evidence type="ECO:0000256" key="3">
    <source>
        <dbReference type="ARBA" id="ARBA00023163"/>
    </source>
</evidence>
<name>A0A9W6RP17_9ACTN</name>
<dbReference type="GO" id="GO:0003700">
    <property type="term" value="F:DNA-binding transcription factor activity"/>
    <property type="evidence" value="ECO:0007669"/>
    <property type="project" value="TreeGrafter"/>
</dbReference>
<dbReference type="EMBL" id="BSTJ01000011">
    <property type="protein sequence ID" value="GLY79411.1"/>
    <property type="molecule type" value="Genomic_DNA"/>
</dbReference>
<dbReference type="PROSITE" id="PS00356">
    <property type="entry name" value="HTH_LACI_1"/>
    <property type="match status" value="1"/>
</dbReference>
<dbReference type="Proteomes" id="UP001165135">
    <property type="component" value="Unassembled WGS sequence"/>
</dbReference>
<organism evidence="5 6">
    <name type="scientific">Actinoallomurus iriomotensis</name>
    <dbReference type="NCBI Taxonomy" id="478107"/>
    <lineage>
        <taxon>Bacteria</taxon>
        <taxon>Bacillati</taxon>
        <taxon>Actinomycetota</taxon>
        <taxon>Actinomycetes</taxon>
        <taxon>Streptosporangiales</taxon>
        <taxon>Thermomonosporaceae</taxon>
        <taxon>Actinoallomurus</taxon>
    </lineage>
</organism>
<dbReference type="Gene3D" id="1.10.260.40">
    <property type="entry name" value="lambda repressor-like DNA-binding domains"/>
    <property type="match status" value="1"/>
</dbReference>
<feature type="domain" description="HTH lacI-type" evidence="4">
    <location>
        <begin position="2"/>
        <end position="56"/>
    </location>
</feature>
<dbReference type="PANTHER" id="PTHR30146">
    <property type="entry name" value="LACI-RELATED TRANSCRIPTIONAL REPRESSOR"/>
    <property type="match status" value="1"/>
</dbReference>
<protein>
    <submittedName>
        <fullName evidence="5">LacI family transcriptional regulator</fullName>
    </submittedName>
</protein>
<proteinExistence type="predicted"/>
<dbReference type="PROSITE" id="PS50932">
    <property type="entry name" value="HTH_LACI_2"/>
    <property type="match status" value="1"/>
</dbReference>
<keyword evidence="1" id="KW-0805">Transcription regulation</keyword>
<dbReference type="InterPro" id="IPR028082">
    <property type="entry name" value="Peripla_BP_I"/>
</dbReference>
<evidence type="ECO:0000259" key="4">
    <source>
        <dbReference type="PROSITE" id="PS50932"/>
    </source>
</evidence>
<dbReference type="Pfam" id="PF13377">
    <property type="entry name" value="Peripla_BP_3"/>
    <property type="match status" value="1"/>
</dbReference>
<evidence type="ECO:0000313" key="5">
    <source>
        <dbReference type="EMBL" id="GLY79411.1"/>
    </source>
</evidence>
<dbReference type="SMART" id="SM00354">
    <property type="entry name" value="HTH_LACI"/>
    <property type="match status" value="1"/>
</dbReference>
<dbReference type="RefSeq" id="WP_285630810.1">
    <property type="nucleotide sequence ID" value="NZ_BSTJ01000011.1"/>
</dbReference>
<dbReference type="InterPro" id="IPR010982">
    <property type="entry name" value="Lambda_DNA-bd_dom_sf"/>
</dbReference>
<dbReference type="CDD" id="cd06267">
    <property type="entry name" value="PBP1_LacI_sugar_binding-like"/>
    <property type="match status" value="1"/>
</dbReference>
<dbReference type="PANTHER" id="PTHR30146:SF153">
    <property type="entry name" value="LACTOSE OPERON REPRESSOR"/>
    <property type="match status" value="1"/>
</dbReference>
<dbReference type="Pfam" id="PF00356">
    <property type="entry name" value="LacI"/>
    <property type="match status" value="1"/>
</dbReference>
<dbReference type="GO" id="GO:0000976">
    <property type="term" value="F:transcription cis-regulatory region binding"/>
    <property type="evidence" value="ECO:0007669"/>
    <property type="project" value="TreeGrafter"/>
</dbReference>
<comment type="caution">
    <text evidence="5">The sequence shown here is derived from an EMBL/GenBank/DDBJ whole genome shotgun (WGS) entry which is preliminary data.</text>
</comment>
<keyword evidence="3" id="KW-0804">Transcription</keyword>
<reference evidence="5" key="1">
    <citation type="submission" date="2023-03" db="EMBL/GenBank/DDBJ databases">
        <title>Actinoallomurus iriomotensis NBRC 103681.</title>
        <authorList>
            <person name="Ichikawa N."/>
            <person name="Sato H."/>
            <person name="Tonouchi N."/>
        </authorList>
    </citation>
    <scope>NUCLEOTIDE SEQUENCE</scope>
    <source>
        <strain evidence="5">NBRC 103681</strain>
    </source>
</reference>
<dbReference type="SUPFAM" id="SSF53822">
    <property type="entry name" value="Periplasmic binding protein-like I"/>
    <property type="match status" value="1"/>
</dbReference>
<dbReference type="InterPro" id="IPR000843">
    <property type="entry name" value="HTH_LacI"/>
</dbReference>
<dbReference type="SUPFAM" id="SSF47413">
    <property type="entry name" value="lambda repressor-like DNA-binding domains"/>
    <property type="match status" value="1"/>
</dbReference>
<dbReference type="CDD" id="cd01392">
    <property type="entry name" value="HTH_LacI"/>
    <property type="match status" value="1"/>
</dbReference>
<keyword evidence="2" id="KW-0238">DNA-binding</keyword>
<evidence type="ECO:0000313" key="6">
    <source>
        <dbReference type="Proteomes" id="UP001165135"/>
    </source>
</evidence>
<sequence length="327" mass="34501">MTTIRDVAVEAGVSVSTVSLALNAPERVSEPTRRRVLAAVDALGFVPKADAVARARRGAGRIGVLAAFSAYRSAARRVNGVMSATGSRPLEIVLFDQESSARSASPLLASLPVTGRLDGIILVSRPLDDAVATRLRDLRLPTVLVDVHHSGFDSVHTDDEAGGRLAAGHLLSRGHARFAFLGEEQRSDRYVSPSQRRLAGFRTALAEAGHTPVVRLARHEVGQALATARELLAAEPRPTAVFAADDTLAAGVMRAAHELGLAVPADVAVVGFDDGELAEALGLTTVRQPLEESGRAAMELLLRQIDGGTGAVREIMLRLELTVRGST</sequence>
<evidence type="ECO:0000256" key="2">
    <source>
        <dbReference type="ARBA" id="ARBA00023125"/>
    </source>
</evidence>